<dbReference type="Pfam" id="PF21188">
    <property type="entry name" value="BRR2_plug"/>
    <property type="match status" value="1"/>
</dbReference>
<dbReference type="InterPro" id="IPR014756">
    <property type="entry name" value="Ig_E-set"/>
</dbReference>
<dbReference type="PANTHER" id="PTHR47961">
    <property type="entry name" value="DNA POLYMERASE THETA, PUTATIVE (AFU_ORTHOLOGUE AFUA_1G05260)-RELATED"/>
    <property type="match status" value="1"/>
</dbReference>
<dbReference type="InterPro" id="IPR036388">
    <property type="entry name" value="WH-like_DNA-bd_sf"/>
</dbReference>
<name>A0ABP0ZS63_9ASCO</name>
<evidence type="ECO:0000259" key="6">
    <source>
        <dbReference type="PROSITE" id="PS51192"/>
    </source>
</evidence>
<feature type="region of interest" description="Disordered" evidence="5">
    <location>
        <begin position="1"/>
        <end position="25"/>
    </location>
</feature>
<dbReference type="InterPro" id="IPR004179">
    <property type="entry name" value="Sec63-dom"/>
</dbReference>
<dbReference type="SUPFAM" id="SSF46785">
    <property type="entry name" value="Winged helix' DNA-binding domain"/>
    <property type="match status" value="1"/>
</dbReference>
<dbReference type="PROSITE" id="PS51194">
    <property type="entry name" value="HELICASE_CTER"/>
    <property type="match status" value="1"/>
</dbReference>
<dbReference type="Pfam" id="PF02889">
    <property type="entry name" value="Sec63"/>
    <property type="match status" value="2"/>
</dbReference>
<dbReference type="SUPFAM" id="SSF81296">
    <property type="entry name" value="E set domains"/>
    <property type="match status" value="2"/>
</dbReference>
<evidence type="ECO:0000256" key="2">
    <source>
        <dbReference type="ARBA" id="ARBA00022801"/>
    </source>
</evidence>
<keyword evidence="3" id="KW-0347">Helicase</keyword>
<evidence type="ECO:0008006" key="10">
    <source>
        <dbReference type="Google" id="ProtNLM"/>
    </source>
</evidence>
<dbReference type="Gene3D" id="2.60.40.150">
    <property type="entry name" value="C2 domain"/>
    <property type="match status" value="2"/>
</dbReference>
<dbReference type="PANTHER" id="PTHR47961:SF4">
    <property type="entry name" value="ACTIVATING SIGNAL COINTEGRATOR 1 COMPLEX SUBUNIT 3"/>
    <property type="match status" value="1"/>
</dbReference>
<reference evidence="8 9" key="1">
    <citation type="submission" date="2024-03" db="EMBL/GenBank/DDBJ databases">
        <authorList>
            <person name="Brejova B."/>
        </authorList>
    </citation>
    <scope>NUCLEOTIDE SEQUENCE [LARGE SCALE GENOMIC DNA]</scope>
    <source>
        <strain evidence="8 9">CBS 14171</strain>
    </source>
</reference>
<dbReference type="InterPro" id="IPR057842">
    <property type="entry name" value="WH_MER3"/>
</dbReference>
<dbReference type="PROSITE" id="PS51192">
    <property type="entry name" value="HELICASE_ATP_BIND_1"/>
    <property type="match status" value="1"/>
</dbReference>
<dbReference type="InterPro" id="IPR003593">
    <property type="entry name" value="AAA+_ATPase"/>
</dbReference>
<dbReference type="SUPFAM" id="SSF52540">
    <property type="entry name" value="P-loop containing nucleoside triphosphate hydrolases"/>
    <property type="match status" value="3"/>
</dbReference>
<dbReference type="SMART" id="SM00382">
    <property type="entry name" value="AAA"/>
    <property type="match status" value="1"/>
</dbReference>
<feature type="domain" description="Helicase ATP-binding" evidence="6">
    <location>
        <begin position="355"/>
        <end position="550"/>
    </location>
</feature>
<keyword evidence="9" id="KW-1185">Reference proteome</keyword>
<protein>
    <recommendedName>
        <fullName evidence="10">RNA helicase</fullName>
    </recommendedName>
</protein>
<dbReference type="Gene3D" id="1.10.150.20">
    <property type="entry name" value="5' to 3' exonuclease, C-terminal subdomain"/>
    <property type="match status" value="2"/>
</dbReference>
<dbReference type="Pfam" id="PF23445">
    <property type="entry name" value="WHD_SNRNP200"/>
    <property type="match status" value="2"/>
</dbReference>
<keyword evidence="4" id="KW-0067">ATP-binding</keyword>
<dbReference type="InterPro" id="IPR011545">
    <property type="entry name" value="DEAD/DEAH_box_helicase_dom"/>
</dbReference>
<dbReference type="SUPFAM" id="SSF158702">
    <property type="entry name" value="Sec63 N-terminal domain-like"/>
    <property type="match status" value="2"/>
</dbReference>
<dbReference type="CDD" id="cd18795">
    <property type="entry name" value="SF2_C_Ski2"/>
    <property type="match status" value="1"/>
</dbReference>
<evidence type="ECO:0000256" key="5">
    <source>
        <dbReference type="SAM" id="MobiDB-lite"/>
    </source>
</evidence>
<keyword evidence="2" id="KW-0378">Hydrolase</keyword>
<dbReference type="Gene3D" id="1.10.3380.10">
    <property type="entry name" value="Sec63 N-terminal domain-like domain"/>
    <property type="match status" value="2"/>
</dbReference>
<evidence type="ECO:0000259" key="7">
    <source>
        <dbReference type="PROSITE" id="PS51194"/>
    </source>
</evidence>
<dbReference type="SMART" id="SM00973">
    <property type="entry name" value="Sec63"/>
    <property type="match status" value="2"/>
</dbReference>
<dbReference type="Pfam" id="PF00271">
    <property type="entry name" value="Helicase_C"/>
    <property type="match status" value="1"/>
</dbReference>
<organism evidence="8 9">
    <name type="scientific">Lodderomyces beijingensis</name>
    <dbReference type="NCBI Taxonomy" id="1775926"/>
    <lineage>
        <taxon>Eukaryota</taxon>
        <taxon>Fungi</taxon>
        <taxon>Dikarya</taxon>
        <taxon>Ascomycota</taxon>
        <taxon>Saccharomycotina</taxon>
        <taxon>Pichiomycetes</taxon>
        <taxon>Debaryomycetaceae</taxon>
        <taxon>Candida/Lodderomyces clade</taxon>
        <taxon>Lodderomyces</taxon>
    </lineage>
</organism>
<evidence type="ECO:0000256" key="4">
    <source>
        <dbReference type="ARBA" id="ARBA00022840"/>
    </source>
</evidence>
<dbReference type="GeneID" id="92209201"/>
<gene>
    <name evidence="8" type="ORF">LODBEIA_P40050</name>
</gene>
<dbReference type="InterPro" id="IPR050474">
    <property type="entry name" value="Hel308_SKI2-like"/>
</dbReference>
<sequence>MNGNGNGNGHTISEQSPSSPPPPPNANLQFEEIYDQFLNHIRIHLLDFPPETITSAVDTLLEILGSQINVYTKRKEINELLNIKISDDELSSLIQLAVAHGAYLQKHKSAMANGEETRDQVVAVDVDEMDEDEEEGEYVREIIESASASESEGENENDNEAVVAKRRRIEDGVYDWRTFASDTSGLGVDSSGELYKIINDRDLSEAQRRQQLSKLTSDDSLAEKWIQNRWRIVFTKKLQDNEPKCQILKEMYHLRLYDLAAELLFGNVETDHLIKQLQKRTFYEEKASDLKIVLPKGTFQEKLPNYDIITVPAPTATTTAQDDLLPTATLPPWAREAFPTNETTSFNRIQSKIYPMAFETDENLLICAPTGAGKTNVAMLAMLRTISNHQQDGHINKNQFKIVYIAPLKALVQEQMREFQRRLTPVFGLVVNELTGDSSLSQQQIQETNVIVTTPEKWDIITRRNHDYLKLVKLMIIDEIHLLHDQRGPVLESIVSRVNRKNDHDDNDQEKDEYKKEVVPEAVRIVGLSATLPNYHDVAKFIRAEERGVFYFDQTYRPCPLEQKFVAIKEQKALKKKIAINEACHDQTYKCLKSNQQLIIFVHSRNETANTAEYLIDKFADSDLDIITEDSTREILAQESARVTNAKLQRILSSGIGVHHAGLTKDERTLVEDLFAQGHLKALVSTATLAWGVNLPAHTVIIKGTEVYSPESGSWIQLSPQDVFQMLGRAGRPRYDTHGEGIIITTKDELQYYLAILNQQYPVESQLLGKLIDNLNAEVVSGAVRTIEQGIDWLGHTYLYVRMLQLPSLYLVGGPSQDDQAMFVKRAELVNAAFKVLNQHRLIEYENGQAKATELGKIASYHYISYNTISKFNKLLKPWNREGDVIQAFAHSDEFHFVPVRREEKLEISKLMEKCPIPIRESPVEPLAKINILLQTYVSRINLEGYALVADMIYIKQSADRILHALYELAILKKWSSLARYTLELSKSIKTRMWLSDSPLRQFGSLIPREIVRASESSHLPWSQYFHLTTEELAEVLNLKGGNAQLATKFINAFPKIDIVDYAVQPVSETFMRIKVEFKPSWNWIFEVHGKLETFEVILEDVNGVELLQYQQVVVREHDLNESHILEFYVEMGKPLAPNLLLSFISNKWVNCTWKTAIITDLILPKDRSYFTERNEDKMDVDVDVDVDEGKDKDKDKDTDLPPVFSSEVRQIICDDEHSSCFIGVNKSDEKTFTPDLAIAHHFKSFNSRVVYINPDKRVLEANLKRWSRLEQQQQQQHKVVKLSGDLKTDVRNYNRSSIILATPETFYALVKRWKTWKSFSSAGLLLLDDLHTIESHVMYEFMVIRIRLLQTQYMDKNPKLRLVGIAYPLLDVRDVCSWLSIGKSNIVNFPASIRQREIQDINLNIDDNEFLCSIPSFDKKSHQSVVVFVSSSSDAMKFARSLQFDAEVGEENKILAKVENAALKFALSKGVGLFLSEFSDLEQRIVLSLFNNKKVPVLIATKDSSQFAINADVVMIDKTQFYDGYEHRDVAYDLVTLYDMVGTCQEQKNQGRVFINASSGTINYYSSFINIGLMVESQLRAAMHEFFLAGIVDGLLSKKEECVDILTHSFFYRRLLSNPSYYHCKNTSSEGISEYLSIMIEDVFEELVRNEFVEEVGKIDNDDEEEKEDEEGTFEFSPLNKALIASHYNLAHETVNALGMMNEKSKLRETLHALANAIEFEKIPIRKGEETVLSDIGRRMPMKVGSVRTVTPSLKAFILIQAYISRVKLPLLLQHDLKQILELLVPRLLNACVDVAAGEGHLSAMLVMDLSQMITQRTWSIDNHLRQIPHFDNDAILKRSETLGVASVYDFMSLEDDERDQLLEMDEDDERLSDVANFVNSYPNVKLTYDIDSATTAKVDEPLTLHVTLERDEDMESLEVVSPLPFAKTENWWIVIGQAATNQLFAIKKCQGGKTEQSFDVEFTLPNAGEFELTCWAVCDSYLDADKEASFQITVT</sequence>
<dbReference type="InterPro" id="IPR001650">
    <property type="entry name" value="Helicase_C-like"/>
</dbReference>
<dbReference type="SMART" id="SM00487">
    <property type="entry name" value="DEXDc"/>
    <property type="match status" value="1"/>
</dbReference>
<dbReference type="InterPro" id="IPR035892">
    <property type="entry name" value="C2_domain_sf"/>
</dbReference>
<feature type="domain" description="Helicase C-terminal" evidence="7">
    <location>
        <begin position="584"/>
        <end position="776"/>
    </location>
</feature>
<evidence type="ECO:0000313" key="8">
    <source>
        <dbReference type="EMBL" id="CAK9439905.1"/>
    </source>
</evidence>
<dbReference type="InterPro" id="IPR014001">
    <property type="entry name" value="Helicase_ATP-bd"/>
</dbReference>
<keyword evidence="1" id="KW-0547">Nucleotide-binding</keyword>
<dbReference type="Gene3D" id="1.10.10.10">
    <property type="entry name" value="Winged helix-like DNA-binding domain superfamily/Winged helix DNA-binding domain"/>
    <property type="match status" value="2"/>
</dbReference>
<dbReference type="Pfam" id="PF00270">
    <property type="entry name" value="DEAD"/>
    <property type="match status" value="1"/>
</dbReference>
<dbReference type="RefSeq" id="XP_066830943.1">
    <property type="nucleotide sequence ID" value="XM_066974179.1"/>
</dbReference>
<dbReference type="SMART" id="SM00490">
    <property type="entry name" value="HELICc"/>
    <property type="match status" value="1"/>
</dbReference>
<accession>A0ABP0ZS63</accession>
<dbReference type="InterPro" id="IPR048863">
    <property type="entry name" value="BRR2_plug"/>
</dbReference>
<evidence type="ECO:0000256" key="1">
    <source>
        <dbReference type="ARBA" id="ARBA00022741"/>
    </source>
</evidence>
<proteinExistence type="predicted"/>
<evidence type="ECO:0000256" key="3">
    <source>
        <dbReference type="ARBA" id="ARBA00022806"/>
    </source>
</evidence>
<dbReference type="EMBL" id="OZ022409">
    <property type="protein sequence ID" value="CAK9439905.1"/>
    <property type="molecule type" value="Genomic_DNA"/>
</dbReference>
<dbReference type="Gene3D" id="3.40.50.300">
    <property type="entry name" value="P-loop containing nucleotide triphosphate hydrolases"/>
    <property type="match status" value="4"/>
</dbReference>
<dbReference type="InterPro" id="IPR027417">
    <property type="entry name" value="P-loop_NTPase"/>
</dbReference>
<dbReference type="InterPro" id="IPR036390">
    <property type="entry name" value="WH_DNA-bd_sf"/>
</dbReference>
<dbReference type="Proteomes" id="UP001497383">
    <property type="component" value="Chromosome 5"/>
</dbReference>
<evidence type="ECO:0000313" key="9">
    <source>
        <dbReference type="Proteomes" id="UP001497383"/>
    </source>
</evidence>
<dbReference type="PIRSF" id="PIRSF039073">
    <property type="entry name" value="BRR2"/>
    <property type="match status" value="1"/>
</dbReference>